<keyword evidence="5" id="KW-0808">Transferase</keyword>
<sequence length="134" mass="14767">MSQELVLISHGQLCEALKKSTEMIMGPQTAIHTVALLESDGVEDFKEKFLQVTDELDSYVVFCDLMGGTPCNVISRMIMEGAAIELYAGMNMPMVIEFINGTLIDTPVDFITSGQQNIVSVNQMIALTNEEEDE</sequence>
<accession>A0A179EQA3</accession>
<gene>
    <name evidence="9" type="ORF">A6E74_08010</name>
</gene>
<proteinExistence type="predicted"/>
<keyword evidence="3" id="KW-0963">Cytoplasm</keyword>
<dbReference type="PROSITE" id="PS51096">
    <property type="entry name" value="PTS_EIIA_TYPE_4"/>
    <property type="match status" value="1"/>
</dbReference>
<keyword evidence="6" id="KW-0598">Phosphotransferase system</keyword>
<evidence type="ECO:0000313" key="10">
    <source>
        <dbReference type="Proteomes" id="UP000078516"/>
    </source>
</evidence>
<dbReference type="InterPro" id="IPR051471">
    <property type="entry name" value="Bacterial_PTS_sugar_comp"/>
</dbReference>
<dbReference type="PANTHER" id="PTHR33799">
    <property type="entry name" value="PTS PERMEASE-RELATED-RELATED"/>
    <property type="match status" value="1"/>
</dbReference>
<keyword evidence="10" id="KW-1185">Reference proteome</keyword>
<keyword evidence="2" id="KW-0813">Transport</keyword>
<dbReference type="Pfam" id="PF03610">
    <property type="entry name" value="EIIA-man"/>
    <property type="match status" value="1"/>
</dbReference>
<dbReference type="RefSeq" id="WP_067483897.1">
    <property type="nucleotide sequence ID" value="NZ_CP171004.1"/>
</dbReference>
<dbReference type="InterPro" id="IPR004701">
    <property type="entry name" value="PTS_EIIA_man-typ"/>
</dbReference>
<dbReference type="PANTHER" id="PTHR33799:SF1">
    <property type="entry name" value="PTS SYSTEM MANNOSE-SPECIFIC EIIAB COMPONENT-RELATED"/>
    <property type="match status" value="1"/>
</dbReference>
<dbReference type="GO" id="GO:0005737">
    <property type="term" value="C:cytoplasm"/>
    <property type="evidence" value="ECO:0007669"/>
    <property type="project" value="UniProtKB-SubCell"/>
</dbReference>
<keyword evidence="7" id="KW-0418">Kinase</keyword>
<comment type="caution">
    <text evidence="9">The sequence shown here is derived from an EMBL/GenBank/DDBJ whole genome shotgun (WGS) entry which is preliminary data.</text>
</comment>
<evidence type="ECO:0000256" key="6">
    <source>
        <dbReference type="ARBA" id="ARBA00022683"/>
    </source>
</evidence>
<evidence type="ECO:0000256" key="2">
    <source>
        <dbReference type="ARBA" id="ARBA00022448"/>
    </source>
</evidence>
<dbReference type="GO" id="GO:0009401">
    <property type="term" value="P:phosphoenolpyruvate-dependent sugar phosphotransferase system"/>
    <property type="evidence" value="ECO:0007669"/>
    <property type="project" value="UniProtKB-KW"/>
</dbReference>
<evidence type="ECO:0000256" key="7">
    <source>
        <dbReference type="ARBA" id="ARBA00022777"/>
    </source>
</evidence>
<evidence type="ECO:0000256" key="4">
    <source>
        <dbReference type="ARBA" id="ARBA00022597"/>
    </source>
</evidence>
<evidence type="ECO:0000256" key="5">
    <source>
        <dbReference type="ARBA" id="ARBA00022679"/>
    </source>
</evidence>
<dbReference type="GO" id="GO:0016020">
    <property type="term" value="C:membrane"/>
    <property type="evidence" value="ECO:0007669"/>
    <property type="project" value="InterPro"/>
</dbReference>
<dbReference type="CDD" id="cd00006">
    <property type="entry name" value="PTS_IIA_man"/>
    <property type="match status" value="1"/>
</dbReference>
<comment type="subcellular location">
    <subcellularLocation>
        <location evidence="1">Cytoplasm</location>
    </subcellularLocation>
</comment>
<evidence type="ECO:0000256" key="3">
    <source>
        <dbReference type="ARBA" id="ARBA00022490"/>
    </source>
</evidence>
<evidence type="ECO:0000259" key="8">
    <source>
        <dbReference type="PROSITE" id="PS51096"/>
    </source>
</evidence>
<protein>
    <submittedName>
        <fullName evidence="9">PTS fructose transporter subunit IIA</fullName>
    </submittedName>
</protein>
<keyword evidence="4" id="KW-0762">Sugar transport</keyword>
<evidence type="ECO:0000256" key="1">
    <source>
        <dbReference type="ARBA" id="ARBA00004496"/>
    </source>
</evidence>
<name>A0A179EQA3_ENTTH</name>
<evidence type="ECO:0000313" key="9">
    <source>
        <dbReference type="EMBL" id="OAQ55428.1"/>
    </source>
</evidence>
<reference evidence="9 10" key="1">
    <citation type="submission" date="2016-04" db="EMBL/GenBank/DDBJ databases">
        <title>Draft genome of an Enterococcus thailandicus strain isolated from bovine feces.</title>
        <authorList>
            <person name="Beukers A.G."/>
            <person name="Zaheer R."/>
            <person name="Goji N."/>
            <person name="Cook S.R."/>
            <person name="Amoako K."/>
            <person name="Chaves A.V."/>
            <person name="Ward M.P."/>
            <person name="Mcallister T.A."/>
        </authorList>
    </citation>
    <scope>NUCLEOTIDE SEQUENCE [LARGE SCALE GENOMIC DNA]</scope>
    <source>
        <strain evidence="9 10">F0711D 46</strain>
    </source>
</reference>
<dbReference type="Proteomes" id="UP000078516">
    <property type="component" value="Unassembled WGS sequence"/>
</dbReference>
<dbReference type="InterPro" id="IPR036662">
    <property type="entry name" value="PTS_EIIA_man-typ_sf"/>
</dbReference>
<dbReference type="InterPro" id="IPR033887">
    <property type="entry name" value="PTS_IIA_man"/>
</dbReference>
<feature type="domain" description="PTS EIIA type-4" evidence="8">
    <location>
        <begin position="2"/>
        <end position="118"/>
    </location>
</feature>
<dbReference type="GO" id="GO:0016301">
    <property type="term" value="F:kinase activity"/>
    <property type="evidence" value="ECO:0007669"/>
    <property type="project" value="UniProtKB-KW"/>
</dbReference>
<dbReference type="EMBL" id="LWMN01000013">
    <property type="protein sequence ID" value="OAQ55428.1"/>
    <property type="molecule type" value="Genomic_DNA"/>
</dbReference>
<organism evidence="9 10">
    <name type="scientific">Enterococcus thailandicus</name>
    <dbReference type="NCBI Taxonomy" id="417368"/>
    <lineage>
        <taxon>Bacteria</taxon>
        <taxon>Bacillati</taxon>
        <taxon>Bacillota</taxon>
        <taxon>Bacilli</taxon>
        <taxon>Lactobacillales</taxon>
        <taxon>Enterococcaceae</taxon>
        <taxon>Enterococcus</taxon>
    </lineage>
</organism>
<dbReference type="AlphaFoldDB" id="A0A179EQA3"/>
<dbReference type="SUPFAM" id="SSF53062">
    <property type="entry name" value="PTS system fructose IIA component-like"/>
    <property type="match status" value="1"/>
</dbReference>
<dbReference type="Gene3D" id="3.40.50.510">
    <property type="entry name" value="Phosphotransferase system, mannose-type IIA component"/>
    <property type="match status" value="1"/>
</dbReference>